<dbReference type="AlphaFoldDB" id="A0A830CVH1"/>
<dbReference type="PANTHER" id="PTHR45931:SF16">
    <property type="entry name" value="RING_U-BOX SUPERFAMILY PROTEIN"/>
    <property type="match status" value="1"/>
</dbReference>
<evidence type="ECO:0000313" key="7">
    <source>
        <dbReference type="Proteomes" id="UP000653305"/>
    </source>
</evidence>
<comment type="caution">
    <text evidence="6">The sequence shown here is derived from an EMBL/GenBank/DDBJ whole genome shotgun (WGS) entry which is preliminary data.</text>
</comment>
<dbReference type="CDD" id="cd16454">
    <property type="entry name" value="RING-H2_PA-TM-RING"/>
    <property type="match status" value="1"/>
</dbReference>
<dbReference type="Proteomes" id="UP000653305">
    <property type="component" value="Unassembled WGS sequence"/>
</dbReference>
<dbReference type="InterPro" id="IPR001841">
    <property type="entry name" value="Znf_RING"/>
</dbReference>
<dbReference type="PANTHER" id="PTHR45931">
    <property type="entry name" value="SI:CH211-59O9.10"/>
    <property type="match status" value="1"/>
</dbReference>
<protein>
    <submittedName>
        <fullName evidence="6">E3 ubiquitin-protein ligase rnf181</fullName>
    </submittedName>
</protein>
<sequence>MSKDEILKLARQAFETAKRAAAGGNPKYASLDVIPVVIGLDVLTVQLEGETVDDARGRAIRPECLIPLNIVGVEGVDKGLALMDVCPICLRGPTAGAEISSLPCKHAFHNHCVVHWLLKSRSCPLCRFEIVVNRRGVS</sequence>
<evidence type="ECO:0000313" key="6">
    <source>
        <dbReference type="EMBL" id="GFP98301.1"/>
    </source>
</evidence>
<dbReference type="GO" id="GO:0006511">
    <property type="term" value="P:ubiquitin-dependent protein catabolic process"/>
    <property type="evidence" value="ECO:0007669"/>
    <property type="project" value="TreeGrafter"/>
</dbReference>
<dbReference type="OrthoDB" id="3824970at2759"/>
<evidence type="ECO:0000256" key="3">
    <source>
        <dbReference type="ARBA" id="ARBA00022833"/>
    </source>
</evidence>
<evidence type="ECO:0000256" key="4">
    <source>
        <dbReference type="PROSITE-ProRule" id="PRU00175"/>
    </source>
</evidence>
<evidence type="ECO:0000256" key="1">
    <source>
        <dbReference type="ARBA" id="ARBA00022723"/>
    </source>
</evidence>
<gene>
    <name evidence="6" type="ORF">PHJA_001974000</name>
</gene>
<dbReference type="GO" id="GO:0008270">
    <property type="term" value="F:zinc ion binding"/>
    <property type="evidence" value="ECO:0007669"/>
    <property type="project" value="UniProtKB-KW"/>
</dbReference>
<accession>A0A830CVH1</accession>
<dbReference type="EMBL" id="BMAC01000521">
    <property type="protein sequence ID" value="GFP98301.1"/>
    <property type="molecule type" value="Genomic_DNA"/>
</dbReference>
<dbReference type="InterPro" id="IPR011016">
    <property type="entry name" value="Znf_RING-CH"/>
</dbReference>
<dbReference type="SUPFAM" id="SSF57850">
    <property type="entry name" value="RING/U-box"/>
    <property type="match status" value="1"/>
</dbReference>
<feature type="domain" description="RING-type" evidence="5">
    <location>
        <begin position="86"/>
        <end position="127"/>
    </location>
</feature>
<keyword evidence="1" id="KW-0479">Metal-binding</keyword>
<dbReference type="GO" id="GO:0061630">
    <property type="term" value="F:ubiquitin protein ligase activity"/>
    <property type="evidence" value="ECO:0007669"/>
    <property type="project" value="TreeGrafter"/>
</dbReference>
<dbReference type="PROSITE" id="PS50089">
    <property type="entry name" value="ZF_RING_2"/>
    <property type="match status" value="1"/>
</dbReference>
<keyword evidence="7" id="KW-1185">Reference proteome</keyword>
<dbReference type="Pfam" id="PF13639">
    <property type="entry name" value="zf-RING_2"/>
    <property type="match status" value="1"/>
</dbReference>
<organism evidence="6 7">
    <name type="scientific">Phtheirospermum japonicum</name>
    <dbReference type="NCBI Taxonomy" id="374723"/>
    <lineage>
        <taxon>Eukaryota</taxon>
        <taxon>Viridiplantae</taxon>
        <taxon>Streptophyta</taxon>
        <taxon>Embryophyta</taxon>
        <taxon>Tracheophyta</taxon>
        <taxon>Spermatophyta</taxon>
        <taxon>Magnoliopsida</taxon>
        <taxon>eudicotyledons</taxon>
        <taxon>Gunneridae</taxon>
        <taxon>Pentapetalae</taxon>
        <taxon>asterids</taxon>
        <taxon>lamiids</taxon>
        <taxon>Lamiales</taxon>
        <taxon>Orobanchaceae</taxon>
        <taxon>Orobanchaceae incertae sedis</taxon>
        <taxon>Phtheirospermum</taxon>
    </lineage>
</organism>
<evidence type="ECO:0000259" key="5">
    <source>
        <dbReference type="PROSITE" id="PS50089"/>
    </source>
</evidence>
<dbReference type="GO" id="GO:0005634">
    <property type="term" value="C:nucleus"/>
    <property type="evidence" value="ECO:0007669"/>
    <property type="project" value="TreeGrafter"/>
</dbReference>
<reference evidence="6" key="1">
    <citation type="submission" date="2020-07" db="EMBL/GenBank/DDBJ databases">
        <title>Ethylene signaling mediates host invasion by parasitic plants.</title>
        <authorList>
            <person name="Yoshida S."/>
        </authorList>
    </citation>
    <scope>NUCLEOTIDE SEQUENCE</scope>
    <source>
        <strain evidence="6">Okayama</strain>
    </source>
</reference>
<dbReference type="InterPro" id="IPR013083">
    <property type="entry name" value="Znf_RING/FYVE/PHD"/>
</dbReference>
<keyword evidence="2 4" id="KW-0863">Zinc-finger</keyword>
<evidence type="ECO:0000256" key="2">
    <source>
        <dbReference type="ARBA" id="ARBA00022771"/>
    </source>
</evidence>
<dbReference type="SMART" id="SM00184">
    <property type="entry name" value="RING"/>
    <property type="match status" value="1"/>
</dbReference>
<proteinExistence type="predicted"/>
<dbReference type="Gene3D" id="3.30.40.10">
    <property type="entry name" value="Zinc/RING finger domain, C3HC4 (zinc finger)"/>
    <property type="match status" value="1"/>
</dbReference>
<dbReference type="SMART" id="SM00744">
    <property type="entry name" value="RINGv"/>
    <property type="match status" value="1"/>
</dbReference>
<name>A0A830CVH1_9LAMI</name>
<keyword evidence="3" id="KW-0862">Zinc</keyword>
<dbReference type="InterPro" id="IPR051834">
    <property type="entry name" value="RING_finger_E3_ligase"/>
</dbReference>